<dbReference type="Proteomes" id="UP000323039">
    <property type="component" value="Unassembled WGS sequence"/>
</dbReference>
<reference evidence="2 3" key="1">
    <citation type="submission" date="2019-08" db="EMBL/GenBank/DDBJ databases">
        <title>Genome sequence and analysis of Streptococcus cristatus strain S22 isolated from throat swab of children scarlet fever in Hangzhou, China.</title>
        <authorList>
            <person name="Huang Y."/>
            <person name="Xie L."/>
        </authorList>
    </citation>
    <scope>NUCLEOTIDE SEQUENCE [LARGE SCALE GENOMIC DNA]</scope>
    <source>
        <strain evidence="2 3">S22</strain>
    </source>
</reference>
<protein>
    <submittedName>
        <fullName evidence="2">Uncharacterized protein</fullName>
    </submittedName>
</protein>
<keyword evidence="1" id="KW-0812">Transmembrane</keyword>
<keyword evidence="1" id="KW-1133">Transmembrane helix</keyword>
<dbReference type="RefSeq" id="WP_149518698.1">
    <property type="nucleotide sequence ID" value="NZ_VSJJ01000018.1"/>
</dbReference>
<dbReference type="AlphaFoldDB" id="A0A5B0DAG6"/>
<keyword evidence="1" id="KW-0472">Membrane</keyword>
<accession>A0A5B0DAG6</accession>
<gene>
    <name evidence="2" type="ORF">FXF62_10550</name>
</gene>
<evidence type="ECO:0000256" key="1">
    <source>
        <dbReference type="SAM" id="Phobius"/>
    </source>
</evidence>
<name>A0A5B0DAG6_STRCR</name>
<comment type="caution">
    <text evidence="2">The sequence shown here is derived from an EMBL/GenBank/DDBJ whole genome shotgun (WGS) entry which is preliminary data.</text>
</comment>
<evidence type="ECO:0000313" key="3">
    <source>
        <dbReference type="Proteomes" id="UP000323039"/>
    </source>
</evidence>
<organism evidence="2 3">
    <name type="scientific">Streptococcus cristatus</name>
    <dbReference type="NCBI Taxonomy" id="45634"/>
    <lineage>
        <taxon>Bacteria</taxon>
        <taxon>Bacillati</taxon>
        <taxon>Bacillota</taxon>
        <taxon>Bacilli</taxon>
        <taxon>Lactobacillales</taxon>
        <taxon>Streptococcaceae</taxon>
        <taxon>Streptococcus</taxon>
    </lineage>
</organism>
<evidence type="ECO:0000313" key="2">
    <source>
        <dbReference type="EMBL" id="KAA0963166.1"/>
    </source>
</evidence>
<feature type="transmembrane region" description="Helical" evidence="1">
    <location>
        <begin position="21"/>
        <end position="43"/>
    </location>
</feature>
<sequence>MSIKDDIYRLKHENCRARNSIANLQLTLLALCGGLLMLLVVLAKTNIDREHHLKELQYQINDNRDSMRRNAVRIVHLEQEDRIIRERIESDE</sequence>
<dbReference type="EMBL" id="VSJJ01000018">
    <property type="protein sequence ID" value="KAA0963166.1"/>
    <property type="molecule type" value="Genomic_DNA"/>
</dbReference>
<proteinExistence type="predicted"/>